<evidence type="ECO:0000313" key="8">
    <source>
        <dbReference type="Proteomes" id="UP001168575"/>
    </source>
</evidence>
<evidence type="ECO:0000256" key="6">
    <source>
        <dbReference type="SAM" id="Phobius"/>
    </source>
</evidence>
<organism evidence="7 8">
    <name type="scientific">Phoenicibacter congonensis</name>
    <dbReference type="NCBI Taxonomy" id="1944646"/>
    <lineage>
        <taxon>Bacteria</taxon>
        <taxon>Bacillati</taxon>
        <taxon>Actinomycetota</taxon>
        <taxon>Coriobacteriia</taxon>
        <taxon>Eggerthellales</taxon>
        <taxon>Eggerthellaceae</taxon>
        <taxon>Phoenicibacter</taxon>
    </lineage>
</organism>
<evidence type="ECO:0000313" key="7">
    <source>
        <dbReference type="EMBL" id="MDO4842290.1"/>
    </source>
</evidence>
<dbReference type="InterPro" id="IPR050367">
    <property type="entry name" value="APC_superfamily"/>
</dbReference>
<dbReference type="Gene3D" id="1.20.1740.10">
    <property type="entry name" value="Amino acid/polyamine transporter I"/>
    <property type="match status" value="1"/>
</dbReference>
<name>A0AA43RID6_9ACTN</name>
<keyword evidence="2" id="KW-1003">Cell membrane</keyword>
<feature type="transmembrane region" description="Helical" evidence="6">
    <location>
        <begin position="37"/>
        <end position="58"/>
    </location>
</feature>
<gene>
    <name evidence="7" type="ORF">Q3982_06400</name>
</gene>
<evidence type="ECO:0000256" key="3">
    <source>
        <dbReference type="ARBA" id="ARBA00022692"/>
    </source>
</evidence>
<feature type="transmembrane region" description="Helical" evidence="6">
    <location>
        <begin position="70"/>
        <end position="89"/>
    </location>
</feature>
<dbReference type="Proteomes" id="UP001168575">
    <property type="component" value="Unassembled WGS sequence"/>
</dbReference>
<keyword evidence="4 6" id="KW-1133">Transmembrane helix</keyword>
<evidence type="ECO:0000256" key="5">
    <source>
        <dbReference type="ARBA" id="ARBA00023136"/>
    </source>
</evidence>
<feature type="transmembrane region" description="Helical" evidence="6">
    <location>
        <begin position="7"/>
        <end position="31"/>
    </location>
</feature>
<dbReference type="GO" id="GO:0005886">
    <property type="term" value="C:plasma membrane"/>
    <property type="evidence" value="ECO:0007669"/>
    <property type="project" value="UniProtKB-SubCell"/>
</dbReference>
<dbReference type="PANTHER" id="PTHR42770:SF4">
    <property type="entry name" value="ARGININE_ORNITHINE ANTIPORTER-RELATED"/>
    <property type="match status" value="1"/>
</dbReference>
<dbReference type="EMBL" id="JAUMVS010000134">
    <property type="protein sequence ID" value="MDO4842290.1"/>
    <property type="molecule type" value="Genomic_DNA"/>
</dbReference>
<sequence>MNKGVGLFGLVGVVVGACIGTGVFAMTGQIAGVASPGGALIAFAIVGVGFACLALSLANLGQKRADLTGIYSYATEGFGPLAGFISGWGYWLSAWLGNVAYATLLCQTIGYFYEPWSFDGNSNSVPHLRIVCHVGHHFACNSRN</sequence>
<keyword evidence="8" id="KW-1185">Reference proteome</keyword>
<dbReference type="PANTHER" id="PTHR42770">
    <property type="entry name" value="AMINO ACID TRANSPORTER-RELATED"/>
    <property type="match status" value="1"/>
</dbReference>
<dbReference type="GO" id="GO:0022857">
    <property type="term" value="F:transmembrane transporter activity"/>
    <property type="evidence" value="ECO:0007669"/>
    <property type="project" value="InterPro"/>
</dbReference>
<dbReference type="PROSITE" id="PS51257">
    <property type="entry name" value="PROKAR_LIPOPROTEIN"/>
    <property type="match status" value="1"/>
</dbReference>
<evidence type="ECO:0000256" key="4">
    <source>
        <dbReference type="ARBA" id="ARBA00022989"/>
    </source>
</evidence>
<reference evidence="7" key="1">
    <citation type="submission" date="2023-07" db="EMBL/GenBank/DDBJ databases">
        <title>Between Cages and Wild: Unraveling the Impact of Captivity on Animal Microbiomes and Antimicrobial Resistance.</title>
        <authorList>
            <person name="Schmartz G.P."/>
            <person name="Rehner J."/>
            <person name="Schuff M.J."/>
            <person name="Becker S.L."/>
            <person name="Kravczyk M."/>
            <person name="Gurevich A."/>
            <person name="Francke R."/>
            <person name="Mueller R."/>
            <person name="Keller V."/>
            <person name="Keller A."/>
        </authorList>
    </citation>
    <scope>NUCLEOTIDE SEQUENCE</scope>
    <source>
        <strain evidence="7">S12M_St_49</strain>
    </source>
</reference>
<accession>A0AA43RID6</accession>
<comment type="caution">
    <text evidence="7">The sequence shown here is derived from an EMBL/GenBank/DDBJ whole genome shotgun (WGS) entry which is preliminary data.</text>
</comment>
<dbReference type="InterPro" id="IPR002293">
    <property type="entry name" value="AA/rel_permease1"/>
</dbReference>
<protein>
    <submittedName>
        <fullName evidence="7">Amino acid permease</fullName>
    </submittedName>
</protein>
<dbReference type="Pfam" id="PF13520">
    <property type="entry name" value="AA_permease_2"/>
    <property type="match status" value="1"/>
</dbReference>
<evidence type="ECO:0000256" key="2">
    <source>
        <dbReference type="ARBA" id="ARBA00022475"/>
    </source>
</evidence>
<keyword evidence="5 6" id="KW-0472">Membrane</keyword>
<keyword evidence="3 6" id="KW-0812">Transmembrane</keyword>
<comment type="subcellular location">
    <subcellularLocation>
        <location evidence="1">Cell membrane</location>
        <topology evidence="1">Multi-pass membrane protein</topology>
    </subcellularLocation>
</comment>
<dbReference type="AlphaFoldDB" id="A0AA43RID6"/>
<evidence type="ECO:0000256" key="1">
    <source>
        <dbReference type="ARBA" id="ARBA00004651"/>
    </source>
</evidence>
<proteinExistence type="predicted"/>